<sequence length="110" mass="12480">MVYVSMTGFRPSGVMQLPAFWFRTVQSFTQAQRAPGNLLTAAAMRAGVYHTMTAWSDLVSMRRFVASGAHLRAMKNFRKLGSGRVFGYACDEIPDWDSVYQLWQLHGREV</sequence>
<dbReference type="OrthoDB" id="1550774at2"/>
<evidence type="ECO:0008006" key="3">
    <source>
        <dbReference type="Google" id="ProtNLM"/>
    </source>
</evidence>
<accession>A0A2U8PR22</accession>
<gene>
    <name evidence="1" type="ORF">CIT40_09435</name>
</gene>
<evidence type="ECO:0000313" key="2">
    <source>
        <dbReference type="Proteomes" id="UP000215884"/>
    </source>
</evidence>
<dbReference type="AlphaFoldDB" id="A0A2U8PR22"/>
<dbReference type="KEGG" id="brq:CIT40_09435"/>
<reference evidence="1 2" key="2">
    <citation type="journal article" date="2019" name="Int. J. Syst. Evol. Microbiol.">
        <title>Description and complete genome sequence of Bradyrhizobium amphicarpaeae sp. nov., harbouring photosystem and nitrogen-fixation genes.</title>
        <authorList>
            <person name="Bromfield E.S.P."/>
            <person name="Cloutier S."/>
            <person name="Nguyen H.D.T."/>
        </authorList>
    </citation>
    <scope>NUCLEOTIDE SEQUENCE [LARGE SCALE GENOMIC DNA]</scope>
    <source>
        <strain evidence="1 2">39S1MB</strain>
    </source>
</reference>
<reference evidence="1 2" key="1">
    <citation type="journal article" date="2017" name="Syst. Appl. Microbiol.">
        <title>Soybeans inoculated with root zone soils of Canadian native legumes harbour diverse and novel Bradyrhizobium spp. that possess agricultural potential.</title>
        <authorList>
            <person name="Bromfield E.S.P."/>
            <person name="Cloutier S."/>
            <person name="Tambong J.T."/>
            <person name="Tran Thi T.V."/>
        </authorList>
    </citation>
    <scope>NUCLEOTIDE SEQUENCE [LARGE SCALE GENOMIC DNA]</scope>
    <source>
        <strain evidence="1 2">39S1MB</strain>
    </source>
</reference>
<proteinExistence type="predicted"/>
<dbReference type="EMBL" id="CP029426">
    <property type="protein sequence ID" value="AWM00229.1"/>
    <property type="molecule type" value="Genomic_DNA"/>
</dbReference>
<dbReference type="RefSeq" id="WP_094890597.1">
    <property type="nucleotide sequence ID" value="NZ_CP029426.2"/>
</dbReference>
<protein>
    <recommendedName>
        <fullName evidence="3">DUF3291 domain-containing protein</fullName>
    </recommendedName>
</protein>
<name>A0A2U8PR22_9BRAD</name>
<dbReference type="Proteomes" id="UP000215884">
    <property type="component" value="Chromosome"/>
</dbReference>
<evidence type="ECO:0000313" key="1">
    <source>
        <dbReference type="EMBL" id="AWM00229.1"/>
    </source>
</evidence>
<keyword evidence="2" id="KW-1185">Reference proteome</keyword>
<organism evidence="1 2">
    <name type="scientific">Bradyrhizobium amphicarpaeae</name>
    <dbReference type="NCBI Taxonomy" id="1404768"/>
    <lineage>
        <taxon>Bacteria</taxon>
        <taxon>Pseudomonadati</taxon>
        <taxon>Pseudomonadota</taxon>
        <taxon>Alphaproteobacteria</taxon>
        <taxon>Hyphomicrobiales</taxon>
        <taxon>Nitrobacteraceae</taxon>
        <taxon>Bradyrhizobium</taxon>
    </lineage>
</organism>